<evidence type="ECO:0000256" key="3">
    <source>
        <dbReference type="ARBA" id="ARBA00023125"/>
    </source>
</evidence>
<organism evidence="6 7">
    <name type="scientific">Nocardia vermiculata</name>
    <dbReference type="NCBI Taxonomy" id="257274"/>
    <lineage>
        <taxon>Bacteria</taxon>
        <taxon>Bacillati</taxon>
        <taxon>Actinomycetota</taxon>
        <taxon>Actinomycetes</taxon>
        <taxon>Mycobacteriales</taxon>
        <taxon>Nocardiaceae</taxon>
        <taxon>Nocardia</taxon>
    </lineage>
</organism>
<name>A0A846XW92_9NOCA</name>
<dbReference type="InterPro" id="IPR045076">
    <property type="entry name" value="MutS"/>
</dbReference>
<dbReference type="InterPro" id="IPR027417">
    <property type="entry name" value="P-loop_NTPase"/>
</dbReference>
<comment type="caution">
    <text evidence="6">The sequence shown here is derived from an EMBL/GenBank/DDBJ whole genome shotgun (WGS) entry which is preliminary data.</text>
</comment>
<protein>
    <recommendedName>
        <fullName evidence="5">DNA mismatch repair proteins mutS family domain-containing protein</fullName>
    </recommendedName>
</protein>
<evidence type="ECO:0000259" key="5">
    <source>
        <dbReference type="SMART" id="SM00534"/>
    </source>
</evidence>
<dbReference type="SMART" id="SM00534">
    <property type="entry name" value="MUTSac"/>
    <property type="match status" value="1"/>
</dbReference>
<dbReference type="PANTHER" id="PTHR11361">
    <property type="entry name" value="DNA MISMATCH REPAIR PROTEIN MUTS FAMILY MEMBER"/>
    <property type="match status" value="1"/>
</dbReference>
<dbReference type="Pfam" id="PF00488">
    <property type="entry name" value="MutS_V"/>
    <property type="match status" value="1"/>
</dbReference>
<dbReference type="GO" id="GO:0140664">
    <property type="term" value="F:ATP-dependent DNA damage sensor activity"/>
    <property type="evidence" value="ECO:0007669"/>
    <property type="project" value="InterPro"/>
</dbReference>
<dbReference type="InterPro" id="IPR000432">
    <property type="entry name" value="DNA_mismatch_repair_MutS_C"/>
</dbReference>
<dbReference type="AlphaFoldDB" id="A0A846XW92"/>
<keyword evidence="2" id="KW-0067">ATP-binding</keyword>
<sequence length="523" mass="57453">MDSDDKVCGPGAAEGRDPMSPAPSLLWRDPEHRTVAQPAPETVSDLNLDRVFAEVAVAGSAVDQLLRAPLLHSEDVDYRRQVFTDLAEPSVRGPLEKFSRSMSLVRRHLSELPLVRHPVVRRRLGVDIVHVYCRSVSTLHRGLSESTLHSPALESWRTYLNSYISGAGFQQLCSGCEEILADLAEIRYSMQIDEHRIAVEPAAEITGYTATIERLFAPFTQGWAPTEKQTSPPFAGVHPVEERVLDELVHLFPRAFHRMMDGAEFDEFIDPVLDRLDGELQFYLSFLRLTDRLSAHGSVFCLPEVTDSFDGIRVTGAYDVALAVKNCGETDPPVTNDYHLSGSERTIVVTGPNQGGKSTFARMFGQVTYLAALGCPVPARAARVLLADTIATHFERRERSDDAAGKLEGELTAIGETLAHATDRTIIILNESFSSTATADAQQIGARVLRKIMERKAVAVFVTFLDELSDLDGAVSMVAGVGADPTLRTFKVERKPADGRAHAVALAEQFELSYDAIVGRVTR</sequence>
<dbReference type="Gene3D" id="3.40.50.300">
    <property type="entry name" value="P-loop containing nucleotide triphosphate hydrolases"/>
    <property type="match status" value="1"/>
</dbReference>
<dbReference type="PANTHER" id="PTHR11361:SF34">
    <property type="entry name" value="DNA MISMATCH REPAIR PROTEIN MSH1, MITOCHONDRIAL"/>
    <property type="match status" value="1"/>
</dbReference>
<evidence type="ECO:0000256" key="1">
    <source>
        <dbReference type="ARBA" id="ARBA00022741"/>
    </source>
</evidence>
<dbReference type="EMBL" id="JAAXOP010000002">
    <property type="protein sequence ID" value="NKY49661.1"/>
    <property type="molecule type" value="Genomic_DNA"/>
</dbReference>
<gene>
    <name evidence="6" type="ORF">HGA08_05460</name>
</gene>
<reference evidence="6 7" key="1">
    <citation type="submission" date="2020-04" db="EMBL/GenBank/DDBJ databases">
        <title>MicrobeNet Type strains.</title>
        <authorList>
            <person name="Nicholson A.C."/>
        </authorList>
    </citation>
    <scope>NUCLEOTIDE SEQUENCE [LARGE SCALE GENOMIC DNA]</scope>
    <source>
        <strain evidence="6 7">JCM 12354</strain>
    </source>
</reference>
<evidence type="ECO:0000256" key="2">
    <source>
        <dbReference type="ARBA" id="ARBA00022840"/>
    </source>
</evidence>
<evidence type="ECO:0000313" key="6">
    <source>
        <dbReference type="EMBL" id="NKY49661.1"/>
    </source>
</evidence>
<dbReference type="GO" id="GO:0030983">
    <property type="term" value="F:mismatched DNA binding"/>
    <property type="evidence" value="ECO:0007669"/>
    <property type="project" value="InterPro"/>
</dbReference>
<dbReference type="GO" id="GO:0005524">
    <property type="term" value="F:ATP binding"/>
    <property type="evidence" value="ECO:0007669"/>
    <property type="project" value="UniProtKB-KW"/>
</dbReference>
<dbReference type="GO" id="GO:0005829">
    <property type="term" value="C:cytosol"/>
    <property type="evidence" value="ECO:0007669"/>
    <property type="project" value="TreeGrafter"/>
</dbReference>
<feature type="domain" description="DNA mismatch repair proteins mutS family" evidence="5">
    <location>
        <begin position="344"/>
        <end position="515"/>
    </location>
</feature>
<keyword evidence="3" id="KW-0238">DNA-binding</keyword>
<feature type="region of interest" description="Disordered" evidence="4">
    <location>
        <begin position="1"/>
        <end position="25"/>
    </location>
</feature>
<accession>A0A846XW92</accession>
<dbReference type="GO" id="GO:0006298">
    <property type="term" value="P:mismatch repair"/>
    <property type="evidence" value="ECO:0007669"/>
    <property type="project" value="InterPro"/>
</dbReference>
<dbReference type="RefSeq" id="WP_067867720.1">
    <property type="nucleotide sequence ID" value="NZ_JAAXOP010000002.1"/>
</dbReference>
<evidence type="ECO:0000313" key="7">
    <source>
        <dbReference type="Proteomes" id="UP000565711"/>
    </source>
</evidence>
<keyword evidence="7" id="KW-1185">Reference proteome</keyword>
<proteinExistence type="predicted"/>
<dbReference type="SUPFAM" id="SSF52540">
    <property type="entry name" value="P-loop containing nucleoside triphosphate hydrolases"/>
    <property type="match status" value="1"/>
</dbReference>
<keyword evidence="1" id="KW-0547">Nucleotide-binding</keyword>
<dbReference type="Proteomes" id="UP000565711">
    <property type="component" value="Unassembled WGS sequence"/>
</dbReference>
<evidence type="ECO:0000256" key="4">
    <source>
        <dbReference type="SAM" id="MobiDB-lite"/>
    </source>
</evidence>